<dbReference type="EMBL" id="HBUF01350917">
    <property type="protein sequence ID" value="CAG6713730.1"/>
    <property type="molecule type" value="Transcribed_RNA"/>
</dbReference>
<feature type="transmembrane region" description="Helical" evidence="1">
    <location>
        <begin position="6"/>
        <end position="23"/>
    </location>
</feature>
<keyword evidence="1" id="KW-0812">Transmembrane</keyword>
<protein>
    <submittedName>
        <fullName evidence="2">Uncharacterized protein</fullName>
    </submittedName>
</protein>
<evidence type="ECO:0000256" key="1">
    <source>
        <dbReference type="SAM" id="Phobius"/>
    </source>
</evidence>
<dbReference type="EMBL" id="HBUF01350915">
    <property type="protein sequence ID" value="CAG6713726.1"/>
    <property type="molecule type" value="Transcribed_RNA"/>
</dbReference>
<keyword evidence="1" id="KW-0472">Membrane</keyword>
<reference evidence="2" key="1">
    <citation type="submission" date="2021-05" db="EMBL/GenBank/DDBJ databases">
        <authorList>
            <person name="Alioto T."/>
            <person name="Alioto T."/>
            <person name="Gomez Garrido J."/>
        </authorList>
    </citation>
    <scope>NUCLEOTIDE SEQUENCE</scope>
</reference>
<keyword evidence="1" id="KW-1133">Transmembrane helix</keyword>
<proteinExistence type="predicted"/>
<dbReference type="EMBL" id="HBUF01350918">
    <property type="protein sequence ID" value="CAG6713732.1"/>
    <property type="molecule type" value="Transcribed_RNA"/>
</dbReference>
<evidence type="ECO:0000313" key="2">
    <source>
        <dbReference type="EMBL" id="CAG6713728.1"/>
    </source>
</evidence>
<organism evidence="2">
    <name type="scientific">Cacopsylla melanoneura</name>
    <dbReference type="NCBI Taxonomy" id="428564"/>
    <lineage>
        <taxon>Eukaryota</taxon>
        <taxon>Metazoa</taxon>
        <taxon>Ecdysozoa</taxon>
        <taxon>Arthropoda</taxon>
        <taxon>Hexapoda</taxon>
        <taxon>Insecta</taxon>
        <taxon>Pterygota</taxon>
        <taxon>Neoptera</taxon>
        <taxon>Paraneoptera</taxon>
        <taxon>Hemiptera</taxon>
        <taxon>Sternorrhyncha</taxon>
        <taxon>Psylloidea</taxon>
        <taxon>Psyllidae</taxon>
        <taxon>Psyllinae</taxon>
        <taxon>Cacopsylla</taxon>
    </lineage>
</organism>
<accession>A0A8D8XY41</accession>
<name>A0A8D8XY41_9HEMI</name>
<dbReference type="EMBL" id="HBUF01350916">
    <property type="protein sequence ID" value="CAG6713728.1"/>
    <property type="molecule type" value="Transcribed_RNA"/>
</dbReference>
<dbReference type="AlphaFoldDB" id="A0A8D8XY41"/>
<sequence>MFLFFIIINIKLIQIINFCFFPLSQVFRKQSENTFYTSTFTILFIPLDIMSSKNPSHSGYIRLYKCRSTLTVWTYLITDSEKLMGFEPGSPACKTSAVVQ</sequence>